<keyword evidence="2" id="KW-0804">Transcription</keyword>
<dbReference type="GO" id="GO:0006351">
    <property type="term" value="P:DNA-templated transcription"/>
    <property type="evidence" value="ECO:0007669"/>
    <property type="project" value="InterPro"/>
</dbReference>
<dbReference type="Proteomes" id="UP000604046">
    <property type="component" value="Unassembled WGS sequence"/>
</dbReference>
<accession>A0A812SPK4</accession>
<evidence type="ECO:0000256" key="1">
    <source>
        <dbReference type="ARBA" id="ARBA00022478"/>
    </source>
</evidence>
<dbReference type="OrthoDB" id="360088at2759"/>
<gene>
    <name evidence="4" type="primary">rpoA</name>
    <name evidence="4" type="ORF">SNAT2548_LOCUS27151</name>
</gene>
<dbReference type="GO" id="GO:0046983">
    <property type="term" value="F:protein dimerization activity"/>
    <property type="evidence" value="ECO:0007669"/>
    <property type="project" value="InterPro"/>
</dbReference>
<protein>
    <submittedName>
        <fullName evidence="4">RpoA protein</fullName>
    </submittedName>
</protein>
<organism evidence="4 5">
    <name type="scientific">Symbiodinium natans</name>
    <dbReference type="NCBI Taxonomy" id="878477"/>
    <lineage>
        <taxon>Eukaryota</taxon>
        <taxon>Sar</taxon>
        <taxon>Alveolata</taxon>
        <taxon>Dinophyceae</taxon>
        <taxon>Suessiales</taxon>
        <taxon>Symbiodiniaceae</taxon>
        <taxon>Symbiodinium</taxon>
    </lineage>
</organism>
<feature type="region of interest" description="Disordered" evidence="3">
    <location>
        <begin position="389"/>
        <end position="413"/>
    </location>
</feature>
<dbReference type="Gene3D" id="3.30.1360.10">
    <property type="entry name" value="RNA polymerase, RBP11-like subunit"/>
    <property type="match status" value="1"/>
</dbReference>
<keyword evidence="1" id="KW-0240">DNA-directed RNA polymerase</keyword>
<feature type="compositionally biased region" description="Acidic residues" evidence="3">
    <location>
        <begin position="396"/>
        <end position="413"/>
    </location>
</feature>
<evidence type="ECO:0000256" key="2">
    <source>
        <dbReference type="ARBA" id="ARBA00023163"/>
    </source>
</evidence>
<dbReference type="Gene3D" id="2.170.120.12">
    <property type="entry name" value="DNA-directed RNA polymerase, insert domain"/>
    <property type="match status" value="1"/>
</dbReference>
<dbReference type="GO" id="GO:0000428">
    <property type="term" value="C:DNA-directed RNA polymerase complex"/>
    <property type="evidence" value="ECO:0007669"/>
    <property type="project" value="UniProtKB-KW"/>
</dbReference>
<dbReference type="AlphaFoldDB" id="A0A812SPK4"/>
<evidence type="ECO:0000313" key="5">
    <source>
        <dbReference type="Proteomes" id="UP000604046"/>
    </source>
</evidence>
<dbReference type="InterPro" id="IPR036643">
    <property type="entry name" value="RNApol_insert_sf"/>
</dbReference>
<dbReference type="EMBL" id="CAJNDS010002457">
    <property type="protein sequence ID" value="CAE7483732.1"/>
    <property type="molecule type" value="Genomic_DNA"/>
</dbReference>
<comment type="caution">
    <text evidence="4">The sequence shown here is derived from an EMBL/GenBank/DDBJ whole genome shotgun (WGS) entry which is preliminary data.</text>
</comment>
<evidence type="ECO:0000256" key="3">
    <source>
        <dbReference type="SAM" id="MobiDB-lite"/>
    </source>
</evidence>
<name>A0A812SPK4_9DINO</name>
<dbReference type="SUPFAM" id="SSF55257">
    <property type="entry name" value="RBP11-like subunits of RNA polymerase"/>
    <property type="match status" value="1"/>
</dbReference>
<dbReference type="InterPro" id="IPR036603">
    <property type="entry name" value="RBP11-like"/>
</dbReference>
<evidence type="ECO:0000313" key="4">
    <source>
        <dbReference type="EMBL" id="CAE7483732.1"/>
    </source>
</evidence>
<reference evidence="4" key="1">
    <citation type="submission" date="2021-02" db="EMBL/GenBank/DDBJ databases">
        <authorList>
            <person name="Dougan E. K."/>
            <person name="Rhodes N."/>
            <person name="Thang M."/>
            <person name="Chan C."/>
        </authorList>
    </citation>
    <scope>NUCLEOTIDE SEQUENCE</scope>
</reference>
<keyword evidence="5" id="KW-1185">Reference proteome</keyword>
<proteinExistence type="predicted"/>
<sequence length="449" mass="49773">MEPLAPSTPGRTRRQPVTAPCVGRRLPGRLAEGDAEWTRAGLVGVLSVAILARNAPVTRHGRKRQPRCSLRSLAAPPLEDTLIQVFQDGVQVLGGDTGEELSGPRPQEWKIEEEEDTGALYYGRFRVDGIPPRQGATVGNTLRRTLLRQDLFRTYAAVAFRLRYRSYNVDQGKVYVSRAQPALHEFASVPGVQESMIDVVRSVQQLTVAKAPWEAPPDLPLSGMASEHPNEPDVWRWATRRCGPCPVKAQDLDMVDSSAFYESPTHLPLGDQHLLQISAPAMIEFEVEATRASQSEWEMAPAFEEYRKRLRCDRWLLVPPLFSPVRKVNYMVTAGEDSETESVQLELWTTKAARPSYLVRTSAASLLASLVGRRADDADDAVEMANLAEQRQTDDLGGDEPYMDDDPYIDDDQDALDDLLSSAIPTQLGTSNDGDDEGMRALTEGLFDV</sequence>